<evidence type="ECO:0008006" key="3">
    <source>
        <dbReference type="Google" id="ProtNLM"/>
    </source>
</evidence>
<evidence type="ECO:0000313" key="1">
    <source>
        <dbReference type="EMBL" id="UOQ43920.1"/>
    </source>
</evidence>
<proteinExistence type="predicted"/>
<dbReference type="RefSeq" id="WP_244709459.1">
    <property type="nucleotide sequence ID" value="NZ_CP095073.1"/>
</dbReference>
<dbReference type="EMBL" id="CP095073">
    <property type="protein sequence ID" value="UOQ43920.1"/>
    <property type="molecule type" value="Genomic_DNA"/>
</dbReference>
<gene>
    <name evidence="1" type="ORF">MUN89_18945</name>
</gene>
<dbReference type="Proteomes" id="UP000831787">
    <property type="component" value="Chromosome"/>
</dbReference>
<dbReference type="Gene3D" id="3.20.20.80">
    <property type="entry name" value="Glycosidases"/>
    <property type="match status" value="2"/>
</dbReference>
<evidence type="ECO:0000313" key="2">
    <source>
        <dbReference type="Proteomes" id="UP000831787"/>
    </source>
</evidence>
<dbReference type="InterPro" id="IPR017853">
    <property type="entry name" value="GH"/>
</dbReference>
<name>A0ABY4EHL2_9BACI</name>
<sequence length="716" mass="81465">MKWKGKAAAILLVIIGIGSYVFLSTQSVTESKQIQDGTHIKFKTSDKKIQIYKDGSWSPFFIKGVNLGATLPGHFPGEMPISKKDYMNWFQMIQDMGVNTIRIYTIHKPVFYEALVEFNEDNKDDPLYFMQGIWSPVNLMNKTKNASSEEVTKAFKKEIDHAIGAVYGSVTLPDNPGKASGKYTADASPYLIAWHVGTEWNPKIVKSTNQKNQQAKVFNGSKISAKKAASPFESWLAELLNYTARKEAIKGWQHPLTFTNWITTDPLEHPNEPLPSEDSVSVDATHLNVENWQAGYFASFHAYPYYPDFLNETDKYEDVKNSQGKTDTYKGYLQDLKKYHKDIPVMITEFGVPSSLGNAHFGNLGRDQGGHSEKEQGKQDAALLKEIHNEGYAGAVLFSWQDEWFKKTWNTMPFVKSSSRPRWYNDLSPEMSFGVLAMDPEKTDEIKIDGKQQDWEKLPDDEKQKMDVSSNTINRMQVSHDEGFVYITAKLARSFEPEEDTLYFGVDTIDGGIQQPEQLKGKKLSKGLETLIHLGKEGEIRIASDYDFHQRLYEEADSTCNNNNCFEPWRLAVSHKLEPPQANMSLPFKETVVGNMQKAQLDNPSAQALWQIKDDIIEMKIPWALLGFSDPSRHQVVSYKEKSANAEKLPMATAKGITFVPWMVKKESGVEDYAGMDTIQVSDFESYQWDNWDKVKYTERKKAGYKLLKKAFQSID</sequence>
<protein>
    <recommendedName>
        <fullName evidence="3">Family 2 glycosyl transferase</fullName>
    </recommendedName>
</protein>
<dbReference type="SUPFAM" id="SSF51445">
    <property type="entry name" value="(Trans)glycosidases"/>
    <property type="match status" value="1"/>
</dbReference>
<accession>A0ABY4EHL2</accession>
<keyword evidence="2" id="KW-1185">Reference proteome</keyword>
<organism evidence="1 2">
    <name type="scientific">Halobacillus salinarum</name>
    <dbReference type="NCBI Taxonomy" id="2932257"/>
    <lineage>
        <taxon>Bacteria</taxon>
        <taxon>Bacillati</taxon>
        <taxon>Bacillota</taxon>
        <taxon>Bacilli</taxon>
        <taxon>Bacillales</taxon>
        <taxon>Bacillaceae</taxon>
        <taxon>Halobacillus</taxon>
    </lineage>
</organism>
<reference evidence="1 2" key="1">
    <citation type="submission" date="2022-04" db="EMBL/GenBank/DDBJ databases">
        <title>Halobacillus sp. isolated from saltern.</title>
        <authorList>
            <person name="Won M."/>
            <person name="Lee C.-M."/>
            <person name="Woen H.-Y."/>
            <person name="Kwon S.-W."/>
        </authorList>
    </citation>
    <scope>NUCLEOTIDE SEQUENCE [LARGE SCALE GENOMIC DNA]</scope>
    <source>
        <strain evidence="1 2">SSBR10-3</strain>
    </source>
</reference>